<reference evidence="1" key="1">
    <citation type="submission" date="2019-09" db="EMBL/GenBank/DDBJ databases">
        <title>Draft genome information of white flower Hibiscus syriacus.</title>
        <authorList>
            <person name="Kim Y.-M."/>
        </authorList>
    </citation>
    <scope>NUCLEOTIDE SEQUENCE [LARGE SCALE GENOMIC DNA]</scope>
    <source>
        <strain evidence="1">YM2019G1</strain>
    </source>
</reference>
<dbReference type="Proteomes" id="UP000436088">
    <property type="component" value="Unassembled WGS sequence"/>
</dbReference>
<dbReference type="AlphaFoldDB" id="A0A6A2Y3G4"/>
<dbReference type="EMBL" id="VEPZ02001515">
    <property type="protein sequence ID" value="KAE8670206.1"/>
    <property type="molecule type" value="Genomic_DNA"/>
</dbReference>
<protein>
    <submittedName>
        <fullName evidence="1">Uncharacterized protein</fullName>
    </submittedName>
</protein>
<sequence>MDRMIMTYRCLKYSVLKKGSKRLRPVPLMALLDCKHSSSCESCWMIQSNLFTSRFLQNAPHGDLVFQTLAVNYWGGPLVVKATDAGYQRAEGTSPSESASLDISDHVFDIDGSG</sequence>
<gene>
    <name evidence="1" type="ORF">F3Y22_tig00112205pilonHSYRG00064</name>
</gene>
<evidence type="ECO:0000313" key="2">
    <source>
        <dbReference type="Proteomes" id="UP000436088"/>
    </source>
</evidence>
<comment type="caution">
    <text evidence="1">The sequence shown here is derived from an EMBL/GenBank/DDBJ whole genome shotgun (WGS) entry which is preliminary data.</text>
</comment>
<name>A0A6A2Y3G4_HIBSY</name>
<proteinExistence type="predicted"/>
<accession>A0A6A2Y3G4</accession>
<evidence type="ECO:0000313" key="1">
    <source>
        <dbReference type="EMBL" id="KAE8670206.1"/>
    </source>
</evidence>
<keyword evidence="2" id="KW-1185">Reference proteome</keyword>
<organism evidence="1 2">
    <name type="scientific">Hibiscus syriacus</name>
    <name type="common">Rose of Sharon</name>
    <dbReference type="NCBI Taxonomy" id="106335"/>
    <lineage>
        <taxon>Eukaryota</taxon>
        <taxon>Viridiplantae</taxon>
        <taxon>Streptophyta</taxon>
        <taxon>Embryophyta</taxon>
        <taxon>Tracheophyta</taxon>
        <taxon>Spermatophyta</taxon>
        <taxon>Magnoliopsida</taxon>
        <taxon>eudicotyledons</taxon>
        <taxon>Gunneridae</taxon>
        <taxon>Pentapetalae</taxon>
        <taxon>rosids</taxon>
        <taxon>malvids</taxon>
        <taxon>Malvales</taxon>
        <taxon>Malvaceae</taxon>
        <taxon>Malvoideae</taxon>
        <taxon>Hibiscus</taxon>
    </lineage>
</organism>